<dbReference type="PROSITE" id="PS50893">
    <property type="entry name" value="ABC_TRANSPORTER_2"/>
    <property type="match status" value="1"/>
</dbReference>
<dbReference type="GO" id="GO:0140359">
    <property type="term" value="F:ABC-type transporter activity"/>
    <property type="evidence" value="ECO:0007669"/>
    <property type="project" value="InterPro"/>
</dbReference>
<comment type="similarity">
    <text evidence="1">Belongs to the ABC transporter superfamily.</text>
</comment>
<proteinExistence type="inferred from homology"/>
<evidence type="ECO:0000313" key="6">
    <source>
        <dbReference type="EMBL" id="RKT44450.1"/>
    </source>
</evidence>
<dbReference type="InterPro" id="IPR017871">
    <property type="entry name" value="ABC_transporter-like_CS"/>
</dbReference>
<comment type="caution">
    <text evidence="6">The sequence shown here is derived from an EMBL/GenBank/DDBJ whole genome shotgun (WGS) entry which is preliminary data.</text>
</comment>
<dbReference type="CDD" id="cd03220">
    <property type="entry name" value="ABC_KpsT_Wzt"/>
    <property type="match status" value="1"/>
</dbReference>
<dbReference type="AlphaFoldDB" id="A0A495V6W5"/>
<evidence type="ECO:0000313" key="7">
    <source>
        <dbReference type="Proteomes" id="UP000274556"/>
    </source>
</evidence>
<dbReference type="Proteomes" id="UP000274556">
    <property type="component" value="Unassembled WGS sequence"/>
</dbReference>
<dbReference type="OrthoDB" id="9778870at2"/>
<gene>
    <name evidence="6" type="ORF">BDD21_1832</name>
</gene>
<dbReference type="InterPro" id="IPR050683">
    <property type="entry name" value="Bact_Polysacc_Export_ATP-bd"/>
</dbReference>
<dbReference type="PANTHER" id="PTHR46743:SF2">
    <property type="entry name" value="TEICHOIC ACIDS EXPORT ATP-BINDING PROTEIN TAGH"/>
    <property type="match status" value="1"/>
</dbReference>
<accession>A0A495V6W5</accession>
<protein>
    <submittedName>
        <fullName evidence="6">Lipopolysaccharide transport system ATP-binding protein</fullName>
    </submittedName>
</protein>
<evidence type="ECO:0000259" key="5">
    <source>
        <dbReference type="PROSITE" id="PS50893"/>
    </source>
</evidence>
<dbReference type="PROSITE" id="PS00211">
    <property type="entry name" value="ABC_TRANSPORTER_1"/>
    <property type="match status" value="1"/>
</dbReference>
<evidence type="ECO:0000256" key="2">
    <source>
        <dbReference type="ARBA" id="ARBA00022448"/>
    </source>
</evidence>
<keyword evidence="4 6" id="KW-0067">ATP-binding</keyword>
<feature type="domain" description="ABC transporter" evidence="5">
    <location>
        <begin position="10"/>
        <end position="239"/>
    </location>
</feature>
<dbReference type="InterPro" id="IPR027417">
    <property type="entry name" value="P-loop_NTPase"/>
</dbReference>
<dbReference type="RefSeq" id="WP_120796890.1">
    <property type="nucleotide sequence ID" value="NZ_RBXL01000001.1"/>
</dbReference>
<dbReference type="GO" id="GO:0016020">
    <property type="term" value="C:membrane"/>
    <property type="evidence" value="ECO:0007669"/>
    <property type="project" value="InterPro"/>
</dbReference>
<dbReference type="GO" id="GO:0016887">
    <property type="term" value="F:ATP hydrolysis activity"/>
    <property type="evidence" value="ECO:0007669"/>
    <property type="project" value="InterPro"/>
</dbReference>
<keyword evidence="3" id="KW-0547">Nucleotide-binding</keyword>
<dbReference type="InterPro" id="IPR003593">
    <property type="entry name" value="AAA+_ATPase"/>
</dbReference>
<sequence length="248" mass="27310">MHPVNASPLLSLDGVGLAFRKGGLRIGPRHRFWVLKDICFEVYPGETLGVIGRNAAGKSTLLRLIAGIIKHDRGTFINHGYSVALLSLQTGFVPYLTGRENAILSGILLGLRRSEVEAKMEAIVDFSELGDFIDQPLGTYSSGMRARLGFSVAYQVEPDILLIDETLGVGDEEFKVKSTQAMHERIRSDKTIILVSHMPGTIRELCDRAVWIEEGVTRAVGDVAEVTHAYHDEISRRRLTADASIRAL</sequence>
<evidence type="ECO:0000256" key="1">
    <source>
        <dbReference type="ARBA" id="ARBA00005417"/>
    </source>
</evidence>
<name>A0A495V6W5_9GAMM</name>
<dbReference type="InterPro" id="IPR003439">
    <property type="entry name" value="ABC_transporter-like_ATP-bd"/>
</dbReference>
<organism evidence="6 7">
    <name type="scientific">Thiocapsa rosea</name>
    <dbReference type="NCBI Taxonomy" id="69360"/>
    <lineage>
        <taxon>Bacteria</taxon>
        <taxon>Pseudomonadati</taxon>
        <taxon>Pseudomonadota</taxon>
        <taxon>Gammaproteobacteria</taxon>
        <taxon>Chromatiales</taxon>
        <taxon>Chromatiaceae</taxon>
        <taxon>Thiocapsa</taxon>
    </lineage>
</organism>
<dbReference type="InterPro" id="IPR015860">
    <property type="entry name" value="ABC_transpr_TagH-like"/>
</dbReference>
<dbReference type="SUPFAM" id="SSF52540">
    <property type="entry name" value="P-loop containing nucleoside triphosphate hydrolases"/>
    <property type="match status" value="1"/>
</dbReference>
<evidence type="ECO:0000256" key="3">
    <source>
        <dbReference type="ARBA" id="ARBA00022741"/>
    </source>
</evidence>
<reference evidence="6 7" key="1">
    <citation type="submission" date="2018-10" db="EMBL/GenBank/DDBJ databases">
        <title>Genomic Encyclopedia of Archaeal and Bacterial Type Strains, Phase II (KMG-II): from individual species to whole genera.</title>
        <authorList>
            <person name="Goeker M."/>
        </authorList>
    </citation>
    <scope>NUCLEOTIDE SEQUENCE [LARGE SCALE GENOMIC DNA]</scope>
    <source>
        <strain evidence="6 7">DSM 235</strain>
    </source>
</reference>
<keyword evidence="2" id="KW-0813">Transport</keyword>
<dbReference type="EMBL" id="RBXL01000001">
    <property type="protein sequence ID" value="RKT44450.1"/>
    <property type="molecule type" value="Genomic_DNA"/>
</dbReference>
<dbReference type="PANTHER" id="PTHR46743">
    <property type="entry name" value="TEICHOIC ACIDS EXPORT ATP-BINDING PROTEIN TAGH"/>
    <property type="match status" value="1"/>
</dbReference>
<keyword evidence="7" id="KW-1185">Reference proteome</keyword>
<dbReference type="Pfam" id="PF00005">
    <property type="entry name" value="ABC_tran"/>
    <property type="match status" value="1"/>
</dbReference>
<dbReference type="SMART" id="SM00382">
    <property type="entry name" value="AAA"/>
    <property type="match status" value="1"/>
</dbReference>
<dbReference type="Gene3D" id="3.40.50.300">
    <property type="entry name" value="P-loop containing nucleotide triphosphate hydrolases"/>
    <property type="match status" value="1"/>
</dbReference>
<dbReference type="GO" id="GO:0005524">
    <property type="term" value="F:ATP binding"/>
    <property type="evidence" value="ECO:0007669"/>
    <property type="project" value="UniProtKB-KW"/>
</dbReference>
<evidence type="ECO:0000256" key="4">
    <source>
        <dbReference type="ARBA" id="ARBA00022840"/>
    </source>
</evidence>